<dbReference type="EMBL" id="JABCRI010000001">
    <property type="protein sequence ID" value="KAF8412885.1"/>
    <property type="molecule type" value="Genomic_DNA"/>
</dbReference>
<dbReference type="Gene3D" id="3.10.20.30">
    <property type="match status" value="1"/>
</dbReference>
<feature type="domain" description="DUF7589" evidence="2">
    <location>
        <begin position="60"/>
        <end position="119"/>
    </location>
</feature>
<evidence type="ECO:0000259" key="2">
    <source>
        <dbReference type="Pfam" id="PF24500"/>
    </source>
</evidence>
<dbReference type="Pfam" id="PF02824">
    <property type="entry name" value="TGS"/>
    <property type="match status" value="1"/>
</dbReference>
<dbReference type="SUPFAM" id="SSF81271">
    <property type="entry name" value="TGS-like"/>
    <property type="match status" value="1"/>
</dbReference>
<reference evidence="3 4" key="1">
    <citation type="submission" date="2020-04" db="EMBL/GenBank/DDBJ databases">
        <title>Plant Genome Project.</title>
        <authorList>
            <person name="Zhang R.-G."/>
        </authorList>
    </citation>
    <scope>NUCLEOTIDE SEQUENCE [LARGE SCALE GENOMIC DNA]</scope>
    <source>
        <strain evidence="3">YNK0</strain>
        <tissue evidence="3">Leaf</tissue>
    </source>
</reference>
<protein>
    <recommendedName>
        <fullName evidence="5">TGS domain-containing protein</fullName>
    </recommendedName>
</protein>
<dbReference type="InterPro" id="IPR012675">
    <property type="entry name" value="Beta-grasp_dom_sf"/>
</dbReference>
<sequence>MILFYVLMFEKAHDRNSIFSHIGSYLNIIVEYIMRMYSSISICWISSTKILEIVSPVALTAKLALQVSDQWWFEPGHGDWCTCLEKYALCRDGMYHKVIDLTDQEESEYWMVVSAVFEGKQIASIPPNSSYYERPISVSLSSTLLEASINNKVHLLRTMLQWEEQVRTEAGLRDTNHGAKPYGRIDSIVLGEVVIVCWPHGDIMRMRTGSTAADAARRVGLDGKLVLVNGQLALPNTELKDGDIVEVRV</sequence>
<dbReference type="OMA" id="ISICWIS"/>
<dbReference type="AlphaFoldDB" id="A0A834ZWL7"/>
<proteinExistence type="predicted"/>
<name>A0A834ZWL7_TETSI</name>
<dbReference type="InterPro" id="IPR056011">
    <property type="entry name" value="DUF7589"/>
</dbReference>
<dbReference type="OrthoDB" id="430679at2759"/>
<comment type="caution">
    <text evidence="3">The sequence shown here is derived from an EMBL/GenBank/DDBJ whole genome shotgun (WGS) entry which is preliminary data.</text>
</comment>
<evidence type="ECO:0000313" key="4">
    <source>
        <dbReference type="Proteomes" id="UP000655225"/>
    </source>
</evidence>
<dbReference type="Proteomes" id="UP000655225">
    <property type="component" value="Unassembled WGS sequence"/>
</dbReference>
<gene>
    <name evidence="3" type="ORF">HHK36_000857</name>
</gene>
<dbReference type="Pfam" id="PF24500">
    <property type="entry name" value="DUF7589"/>
    <property type="match status" value="1"/>
</dbReference>
<dbReference type="InterPro" id="IPR004095">
    <property type="entry name" value="TGS"/>
</dbReference>
<accession>A0A834ZWL7</accession>
<evidence type="ECO:0000259" key="1">
    <source>
        <dbReference type="Pfam" id="PF02824"/>
    </source>
</evidence>
<evidence type="ECO:0008006" key="5">
    <source>
        <dbReference type="Google" id="ProtNLM"/>
    </source>
</evidence>
<feature type="domain" description="TGS" evidence="1">
    <location>
        <begin position="195"/>
        <end position="247"/>
    </location>
</feature>
<dbReference type="InterPro" id="IPR012676">
    <property type="entry name" value="TGS-like"/>
</dbReference>
<organism evidence="3 4">
    <name type="scientific">Tetracentron sinense</name>
    <name type="common">Spur-leaf</name>
    <dbReference type="NCBI Taxonomy" id="13715"/>
    <lineage>
        <taxon>Eukaryota</taxon>
        <taxon>Viridiplantae</taxon>
        <taxon>Streptophyta</taxon>
        <taxon>Embryophyta</taxon>
        <taxon>Tracheophyta</taxon>
        <taxon>Spermatophyta</taxon>
        <taxon>Magnoliopsida</taxon>
        <taxon>Trochodendrales</taxon>
        <taxon>Trochodendraceae</taxon>
        <taxon>Tetracentron</taxon>
    </lineage>
</organism>
<evidence type="ECO:0000313" key="3">
    <source>
        <dbReference type="EMBL" id="KAF8412885.1"/>
    </source>
</evidence>
<keyword evidence="4" id="KW-1185">Reference proteome</keyword>